<dbReference type="AlphaFoldDB" id="A0A0D3H6C3"/>
<protein>
    <recommendedName>
        <fullName evidence="2">KIB1-4 beta-propeller domain-containing protein</fullName>
    </recommendedName>
</protein>
<reference evidence="3" key="2">
    <citation type="submission" date="2015-03" db="UniProtKB">
        <authorList>
            <consortium name="EnsemblPlants"/>
        </authorList>
    </citation>
    <scope>IDENTIFICATION</scope>
</reference>
<organism evidence="3">
    <name type="scientific">Oryza barthii</name>
    <dbReference type="NCBI Taxonomy" id="65489"/>
    <lineage>
        <taxon>Eukaryota</taxon>
        <taxon>Viridiplantae</taxon>
        <taxon>Streptophyta</taxon>
        <taxon>Embryophyta</taxon>
        <taxon>Tracheophyta</taxon>
        <taxon>Spermatophyta</taxon>
        <taxon>Magnoliopsida</taxon>
        <taxon>Liliopsida</taxon>
        <taxon>Poales</taxon>
        <taxon>Poaceae</taxon>
        <taxon>BOP clade</taxon>
        <taxon>Oryzoideae</taxon>
        <taxon>Oryzeae</taxon>
        <taxon>Oryzinae</taxon>
        <taxon>Oryza</taxon>
    </lineage>
</organism>
<dbReference type="EnsemblPlants" id="OBART09G08680.1">
    <property type="protein sequence ID" value="OBART09G08680.1"/>
    <property type="gene ID" value="OBART09G08680"/>
</dbReference>
<sequence length="1106" mass="126587">MGWRQLEAWRGELRTEANGAGMEAARGGGGGAEGGDGQMAVVQQSLAVVGRAGDRVFVWVSFQDESENMLAHSTETNKKGQEYSTLLDPKFAPVLLFVDYNLDDTHDEVNSEDEDYTIEDEDEELDHEDDNSFDEDISDNDKDDDKLGEAANDICKGDYNENNEDAGTEESDDTDDQEEDVTIFFYSIARKELLCKRGDIFNCHSFWRTPQGWLLMVHLESHETFLWSPFTDQRINLPLDEDSFLTNNEVVCLLSHKPTYPNCVVLVVNCRNTSFWYCYPQGHTWFKHEYQSSMITTHENRRNVILTMKDLTAVGGRFCTYLSKEKAIVTLEFLPNPTFTTTPVKDASDPIYWYTTFTNCLLESCGELFMLSFKHPVVCAQKVVQIEVHKLDLSRRIWVKVNTIGNKAFLVECIGFGSSLTAEDVGLKRNCIYFVRPNDKGLYVYDMERGTTVMHNPGADLPDNMTLQIVFSPRRRRVPINRHRAARNPKLAPVLLLVAYRIIDTDDKGNTEDEYCPIDDEEEELDHGDENSHDEDIVDNDKDDCDLGDENDNHTCERDYDGSDDAGTEESDDSDDQEEDDTLFFYSIAKRELLSKRVDEFGIHLYWITAQGWLLMVHLESDTMFWYCHPKGDIWFKHEYQSSMISTGEDRENVIATVKHLTAVGGRFHAYLNKDKAILTLEFLPKPTFTTTPVKDAPDPKSGGELFTLSFKHPIECVDKVMQIEVHKLNLSERIWMKVSTIDNKAFLVDRIGFGASLNAEDVGLKRNCIYFVRPKDKGLYVYNMERGTTTIHNPGEDLPDNIALEINSNNDDDELGEANTYFERNDDGCHEDGGDDDDDLEVDDTVFFYSIAKRRLMSKTVEEFSTHFYWTTPQGWLLMVHSKSNETFLWSSFTEQRINLPFAEDDFLTNNMVRCLLSHKPTDSDCVVLVVNHKNTVFWYCRPKGHTWFKHEYQSSMISTNESFINVITWMSNLTAIKGKFYTYLPNGEAIVTLEFMPEPTLSFKHPVVYSRNVVHIEVHKLDLSRRIWVKVNTIDNKAFLVDSLGFGASLNAEDVGLKRNCIYFVRNKDKGLYIYNMEQGTTSIHNLGADLPDNVAPVIVMPTS</sequence>
<dbReference type="InterPro" id="IPR005174">
    <property type="entry name" value="KIB1-4_b-propeller"/>
</dbReference>
<feature type="region of interest" description="Disordered" evidence="1">
    <location>
        <begin position="521"/>
        <end position="579"/>
    </location>
</feature>
<feature type="compositionally biased region" description="Basic and acidic residues" evidence="1">
    <location>
        <begin position="139"/>
        <end position="148"/>
    </location>
</feature>
<accession>A0A0D3H6C3</accession>
<feature type="compositionally biased region" description="Acidic residues" evidence="1">
    <location>
        <begin position="161"/>
        <end position="177"/>
    </location>
</feature>
<dbReference type="Proteomes" id="UP000026960">
    <property type="component" value="Chromosome 9"/>
</dbReference>
<reference evidence="3" key="1">
    <citation type="journal article" date="2009" name="Rice">
        <title>De Novo Next Generation Sequencing of Plant Genomes.</title>
        <authorList>
            <person name="Rounsley S."/>
            <person name="Marri P.R."/>
            <person name="Yu Y."/>
            <person name="He R."/>
            <person name="Sisneros N."/>
            <person name="Goicoechea J.L."/>
            <person name="Lee S.J."/>
            <person name="Angelova A."/>
            <person name="Kudrna D."/>
            <person name="Luo M."/>
            <person name="Affourtit J."/>
            <person name="Desany B."/>
            <person name="Knight J."/>
            <person name="Niazi F."/>
            <person name="Egholm M."/>
            <person name="Wing R.A."/>
        </authorList>
    </citation>
    <scope>NUCLEOTIDE SEQUENCE [LARGE SCALE GENOMIC DNA]</scope>
    <source>
        <strain evidence="3">cv. IRGC 105608</strain>
    </source>
</reference>
<feature type="compositionally biased region" description="Acidic residues" evidence="1">
    <location>
        <begin position="562"/>
        <end position="579"/>
    </location>
</feature>
<feature type="domain" description="KIB1-4 beta-propeller" evidence="2">
    <location>
        <begin position="613"/>
        <end position="784"/>
    </location>
</feature>
<proteinExistence type="predicted"/>
<keyword evidence="4" id="KW-1185">Reference proteome</keyword>
<feature type="compositionally biased region" description="Acidic residues" evidence="1">
    <location>
        <begin position="536"/>
        <end position="550"/>
    </location>
</feature>
<dbReference type="PANTHER" id="PTHR33127">
    <property type="entry name" value="TRANSMEMBRANE PROTEIN"/>
    <property type="match status" value="1"/>
</dbReference>
<evidence type="ECO:0000313" key="3">
    <source>
        <dbReference type="EnsemblPlants" id="OBART09G08680.1"/>
    </source>
</evidence>
<feature type="compositionally biased region" description="Basic and acidic residues" evidence="1">
    <location>
        <begin position="551"/>
        <end position="561"/>
    </location>
</feature>
<dbReference type="PANTHER" id="PTHR33127:SF5">
    <property type="entry name" value="TRANSMEMBRANE PROTEIN"/>
    <property type="match status" value="1"/>
</dbReference>
<feature type="region of interest" description="Disordered" evidence="1">
    <location>
        <begin position="106"/>
        <end position="177"/>
    </location>
</feature>
<dbReference type="Pfam" id="PF03478">
    <property type="entry name" value="Beta-prop_KIB1-4"/>
    <property type="match status" value="3"/>
</dbReference>
<feature type="domain" description="KIB1-4 beta-propeller" evidence="2">
    <location>
        <begin position="185"/>
        <end position="446"/>
    </location>
</feature>
<evidence type="ECO:0000256" key="1">
    <source>
        <dbReference type="SAM" id="MobiDB-lite"/>
    </source>
</evidence>
<name>A0A0D3H6C3_9ORYZ</name>
<feature type="domain" description="KIB1-4 beta-propeller" evidence="2">
    <location>
        <begin position="849"/>
        <end position="1078"/>
    </location>
</feature>
<dbReference type="Gramene" id="OBART09G08680.1">
    <property type="protein sequence ID" value="OBART09G08680.1"/>
    <property type="gene ID" value="OBART09G08680"/>
</dbReference>
<evidence type="ECO:0000259" key="2">
    <source>
        <dbReference type="Pfam" id="PF03478"/>
    </source>
</evidence>
<dbReference type="HOGENOM" id="CLU_005706_0_0_1"/>
<feature type="compositionally biased region" description="Acidic residues" evidence="1">
    <location>
        <begin position="110"/>
        <end position="138"/>
    </location>
</feature>
<dbReference type="PaxDb" id="65489-OBART09G08680.1"/>
<dbReference type="eggNOG" id="ENOG502SSYC">
    <property type="taxonomic scope" value="Eukaryota"/>
</dbReference>
<evidence type="ECO:0000313" key="4">
    <source>
        <dbReference type="Proteomes" id="UP000026960"/>
    </source>
</evidence>